<name>A0A919YLC4_9BACL</name>
<reference evidence="2" key="1">
    <citation type="submission" date="2021-03" db="EMBL/GenBank/DDBJ databases">
        <title>Antimicrobial resistance genes in bacteria isolated from Japanese honey, and their potential for conferring macrolide and lincosamide resistance in the American foulbrood pathogen Paenibacillus larvae.</title>
        <authorList>
            <person name="Okamoto M."/>
            <person name="Kumagai M."/>
            <person name="Kanamori H."/>
            <person name="Takamatsu D."/>
        </authorList>
    </citation>
    <scope>NUCLEOTIDE SEQUENCE</scope>
    <source>
        <strain evidence="2">J40TS1</strain>
    </source>
</reference>
<evidence type="ECO:0000313" key="3">
    <source>
        <dbReference type="Proteomes" id="UP000683139"/>
    </source>
</evidence>
<comment type="caution">
    <text evidence="2">The sequence shown here is derived from an EMBL/GenBank/DDBJ whole genome shotgun (WGS) entry which is preliminary data.</text>
</comment>
<accession>A0A919YLC4</accession>
<keyword evidence="3" id="KW-1185">Reference proteome</keyword>
<feature type="compositionally biased region" description="Polar residues" evidence="1">
    <location>
        <begin position="245"/>
        <end position="254"/>
    </location>
</feature>
<dbReference type="Proteomes" id="UP000683139">
    <property type="component" value="Unassembled WGS sequence"/>
</dbReference>
<dbReference type="EMBL" id="BOSE01000001">
    <property type="protein sequence ID" value="GIP15357.1"/>
    <property type="molecule type" value="Genomic_DNA"/>
</dbReference>
<feature type="compositionally biased region" description="Low complexity" evidence="1">
    <location>
        <begin position="181"/>
        <end position="201"/>
    </location>
</feature>
<evidence type="ECO:0008006" key="4">
    <source>
        <dbReference type="Google" id="ProtNLM"/>
    </source>
</evidence>
<protein>
    <recommendedName>
        <fullName evidence="4">Zinc-finger domain-containing protein</fullName>
    </recommendedName>
</protein>
<feature type="region of interest" description="Disordered" evidence="1">
    <location>
        <begin position="181"/>
        <end position="276"/>
    </location>
</feature>
<organism evidence="2 3">
    <name type="scientific">Paenibacillus montaniterrae</name>
    <dbReference type="NCBI Taxonomy" id="429341"/>
    <lineage>
        <taxon>Bacteria</taxon>
        <taxon>Bacillati</taxon>
        <taxon>Bacillota</taxon>
        <taxon>Bacilli</taxon>
        <taxon>Bacillales</taxon>
        <taxon>Paenibacillaceae</taxon>
        <taxon>Paenibacillus</taxon>
    </lineage>
</organism>
<evidence type="ECO:0000313" key="2">
    <source>
        <dbReference type="EMBL" id="GIP15357.1"/>
    </source>
</evidence>
<evidence type="ECO:0000256" key="1">
    <source>
        <dbReference type="SAM" id="MobiDB-lite"/>
    </source>
</evidence>
<proteinExistence type="predicted"/>
<dbReference type="AlphaFoldDB" id="A0A919YLC4"/>
<gene>
    <name evidence="2" type="ORF">J40TS1_09990</name>
</gene>
<sequence>MICTEVGELMQRQLDYDLNEQELTTLMKHLSECKACKDLFERLTLLSGSLEQLPRVTPSISIVDSIMPELDAIDRQRAKQDHAKSVHWKRWMTAAASIAAAAAVIFTMSSLAGDNKANDTSTELALSDTRISDKDYNVMSTSGAHKNFVNKSMEDSIGDPESGYHIEPLSSPIESIIENMQKNSQSTSSGSYESTYTPSPTFQANEGGGLTIESLPSEVTGPGKDTASQATEAPVSPSDNRETTIIDQSGSYQPDTADEELESSSPSFGIASEGTLNDKHFSPDGKVYIAFEGHTIVLYETSSEQKLQTWELEASGTASFIEWDAEGKSFKYGVTNDAGQFSSYTVRLN</sequence>